<evidence type="ECO:0008006" key="6">
    <source>
        <dbReference type="Google" id="ProtNLM"/>
    </source>
</evidence>
<dbReference type="Proteomes" id="UP001157418">
    <property type="component" value="Unassembled WGS sequence"/>
</dbReference>
<evidence type="ECO:0000259" key="3">
    <source>
        <dbReference type="Pfam" id="PF03478"/>
    </source>
</evidence>
<evidence type="ECO:0000259" key="2">
    <source>
        <dbReference type="Pfam" id="PF00646"/>
    </source>
</evidence>
<sequence length="433" mass="50382">MTEDMIVPVTKELFLRAIGIPPNSEGSVVVEPTAAAEFQDSNRWFFPFTSLVSYQLIGKLTESISHCKCLIEFLNQHILFRVPSCSAFYTYQLKNNKPSIRLRNGQDKEYDRKQNHDDASAPAPTKKRFYEKGYSAAAWSDLNHDVLFLIMMKMGIVDFIWFSGVCKSWRSIALSNRNMFMASRPPVLIRITDRPYEKKEWYLELEESEGRKFKTFIPHSGGGRTFLGSTRGYLVFFVWKTCDFWLVNPITRHELHFPDHPLIAISRPTGLKAILVFSPSDTVVSEWVLVVSKRFCDSIWFSVAGSRSWTELNVPSITSVIHDLHFFKEKIYVLFSCSLYVLQLYPNPKFTLLQTNNFQCSCFWGEFVSTAANLYVMINLDWLHKLDFDEMKWVRCEKVDEHAAVKLGIWANIWSMWYFPHDCLNVNLIHHEP</sequence>
<dbReference type="SUPFAM" id="SSF81383">
    <property type="entry name" value="F-box domain"/>
    <property type="match status" value="1"/>
</dbReference>
<evidence type="ECO:0000256" key="1">
    <source>
        <dbReference type="SAM" id="MobiDB-lite"/>
    </source>
</evidence>
<feature type="region of interest" description="Disordered" evidence="1">
    <location>
        <begin position="102"/>
        <end position="124"/>
    </location>
</feature>
<feature type="domain" description="KIB1-4 beta-propeller" evidence="3">
    <location>
        <begin position="211"/>
        <end position="403"/>
    </location>
</feature>
<protein>
    <recommendedName>
        <fullName evidence="6">F-box domain-containing protein</fullName>
    </recommendedName>
</protein>
<dbReference type="PANTHER" id="PTHR45463:SF8">
    <property type="entry name" value="OS09G0392200 PROTEIN"/>
    <property type="match status" value="1"/>
</dbReference>
<dbReference type="InterPro" id="IPR036047">
    <property type="entry name" value="F-box-like_dom_sf"/>
</dbReference>
<feature type="compositionally biased region" description="Basic and acidic residues" evidence="1">
    <location>
        <begin position="104"/>
        <end position="119"/>
    </location>
</feature>
<accession>A0AAU9PK65</accession>
<dbReference type="PANTHER" id="PTHR45463">
    <property type="entry name" value="OS09G0392200 PROTEIN"/>
    <property type="match status" value="1"/>
</dbReference>
<reference evidence="4 5" key="1">
    <citation type="submission" date="2022-01" db="EMBL/GenBank/DDBJ databases">
        <authorList>
            <person name="Xiong W."/>
            <person name="Schranz E."/>
        </authorList>
    </citation>
    <scope>NUCLEOTIDE SEQUENCE [LARGE SCALE GENOMIC DNA]</scope>
</reference>
<evidence type="ECO:0000313" key="5">
    <source>
        <dbReference type="Proteomes" id="UP001157418"/>
    </source>
</evidence>
<comment type="caution">
    <text evidence="4">The sequence shown here is derived from an EMBL/GenBank/DDBJ whole genome shotgun (WGS) entry which is preliminary data.</text>
</comment>
<dbReference type="Pfam" id="PF00646">
    <property type="entry name" value="F-box"/>
    <property type="match status" value="1"/>
</dbReference>
<dbReference type="InterPro" id="IPR005174">
    <property type="entry name" value="KIB1-4_b-propeller"/>
</dbReference>
<dbReference type="InterPro" id="IPR001810">
    <property type="entry name" value="F-box_dom"/>
</dbReference>
<gene>
    <name evidence="4" type="ORF">LVIROSA_LOCUS35536</name>
</gene>
<feature type="domain" description="F-box" evidence="2">
    <location>
        <begin position="139"/>
        <end position="178"/>
    </location>
</feature>
<name>A0AAU9PK65_9ASTR</name>
<evidence type="ECO:0000313" key="4">
    <source>
        <dbReference type="EMBL" id="CAH1450096.1"/>
    </source>
</evidence>
<dbReference type="EMBL" id="CAKMRJ010005634">
    <property type="protein sequence ID" value="CAH1450096.1"/>
    <property type="molecule type" value="Genomic_DNA"/>
</dbReference>
<dbReference type="Gene3D" id="1.20.1280.50">
    <property type="match status" value="1"/>
</dbReference>
<dbReference type="Pfam" id="PF03478">
    <property type="entry name" value="Beta-prop_KIB1-4"/>
    <property type="match status" value="1"/>
</dbReference>
<proteinExistence type="predicted"/>
<dbReference type="AlphaFoldDB" id="A0AAU9PK65"/>
<organism evidence="4 5">
    <name type="scientific">Lactuca virosa</name>
    <dbReference type="NCBI Taxonomy" id="75947"/>
    <lineage>
        <taxon>Eukaryota</taxon>
        <taxon>Viridiplantae</taxon>
        <taxon>Streptophyta</taxon>
        <taxon>Embryophyta</taxon>
        <taxon>Tracheophyta</taxon>
        <taxon>Spermatophyta</taxon>
        <taxon>Magnoliopsida</taxon>
        <taxon>eudicotyledons</taxon>
        <taxon>Gunneridae</taxon>
        <taxon>Pentapetalae</taxon>
        <taxon>asterids</taxon>
        <taxon>campanulids</taxon>
        <taxon>Asterales</taxon>
        <taxon>Asteraceae</taxon>
        <taxon>Cichorioideae</taxon>
        <taxon>Cichorieae</taxon>
        <taxon>Lactucinae</taxon>
        <taxon>Lactuca</taxon>
    </lineage>
</organism>
<keyword evidence="5" id="KW-1185">Reference proteome</keyword>